<evidence type="ECO:0000256" key="1">
    <source>
        <dbReference type="SAM" id="MobiDB-lite"/>
    </source>
</evidence>
<keyword evidence="3" id="KW-1185">Reference proteome</keyword>
<evidence type="ECO:0000313" key="3">
    <source>
        <dbReference type="Proteomes" id="UP000265520"/>
    </source>
</evidence>
<proteinExistence type="predicted"/>
<dbReference type="EMBL" id="LXQA011352578">
    <property type="protein sequence ID" value="MCI94299.1"/>
    <property type="molecule type" value="Genomic_DNA"/>
</dbReference>
<sequence>MMKSSKGGDESIYSGDDRYGTA</sequence>
<name>A0A392W3F9_9FABA</name>
<reference evidence="2 3" key="1">
    <citation type="journal article" date="2018" name="Front. Plant Sci.">
        <title>Red Clover (Trifolium pratense) and Zigzag Clover (T. medium) - A Picture of Genomic Similarities and Differences.</title>
        <authorList>
            <person name="Dluhosova J."/>
            <person name="Istvanek J."/>
            <person name="Nedelnik J."/>
            <person name="Repkova J."/>
        </authorList>
    </citation>
    <scope>NUCLEOTIDE SEQUENCE [LARGE SCALE GENOMIC DNA]</scope>
    <source>
        <strain evidence="3">cv. 10/8</strain>
        <tissue evidence="2">Leaf</tissue>
    </source>
</reference>
<protein>
    <submittedName>
        <fullName evidence="2">Uncharacterized protein</fullName>
    </submittedName>
</protein>
<dbReference type="AlphaFoldDB" id="A0A392W3F9"/>
<feature type="region of interest" description="Disordered" evidence="1">
    <location>
        <begin position="1"/>
        <end position="22"/>
    </location>
</feature>
<accession>A0A392W3F9</accession>
<comment type="caution">
    <text evidence="2">The sequence shown here is derived from an EMBL/GenBank/DDBJ whole genome shotgun (WGS) entry which is preliminary data.</text>
</comment>
<feature type="non-terminal residue" evidence="2">
    <location>
        <position position="22"/>
    </location>
</feature>
<organism evidence="2 3">
    <name type="scientific">Trifolium medium</name>
    <dbReference type="NCBI Taxonomy" id="97028"/>
    <lineage>
        <taxon>Eukaryota</taxon>
        <taxon>Viridiplantae</taxon>
        <taxon>Streptophyta</taxon>
        <taxon>Embryophyta</taxon>
        <taxon>Tracheophyta</taxon>
        <taxon>Spermatophyta</taxon>
        <taxon>Magnoliopsida</taxon>
        <taxon>eudicotyledons</taxon>
        <taxon>Gunneridae</taxon>
        <taxon>Pentapetalae</taxon>
        <taxon>rosids</taxon>
        <taxon>fabids</taxon>
        <taxon>Fabales</taxon>
        <taxon>Fabaceae</taxon>
        <taxon>Papilionoideae</taxon>
        <taxon>50 kb inversion clade</taxon>
        <taxon>NPAAA clade</taxon>
        <taxon>Hologalegina</taxon>
        <taxon>IRL clade</taxon>
        <taxon>Trifolieae</taxon>
        <taxon>Trifolium</taxon>
    </lineage>
</organism>
<dbReference type="Proteomes" id="UP000265520">
    <property type="component" value="Unassembled WGS sequence"/>
</dbReference>
<evidence type="ECO:0000313" key="2">
    <source>
        <dbReference type="EMBL" id="MCI94299.1"/>
    </source>
</evidence>